<reference evidence="3" key="3">
    <citation type="submission" date="2020-12" db="UniProtKB">
        <authorList>
            <consortium name="WormBaseParasite"/>
        </authorList>
    </citation>
    <scope>IDENTIFICATION</scope>
</reference>
<protein>
    <submittedName>
        <fullName evidence="1 3">Uncharacterized protein</fullName>
    </submittedName>
</protein>
<dbReference type="GeneID" id="36373960"/>
<organism evidence="1">
    <name type="scientific">Strongyloides ratti</name>
    <name type="common">Parasitic roundworm</name>
    <dbReference type="NCBI Taxonomy" id="34506"/>
    <lineage>
        <taxon>Eukaryota</taxon>
        <taxon>Metazoa</taxon>
        <taxon>Ecdysozoa</taxon>
        <taxon>Nematoda</taxon>
        <taxon>Chromadorea</taxon>
        <taxon>Rhabditida</taxon>
        <taxon>Tylenchina</taxon>
        <taxon>Panagrolaimomorpha</taxon>
        <taxon>Strongyloidoidea</taxon>
        <taxon>Strongyloididae</taxon>
        <taxon>Strongyloides</taxon>
    </lineage>
</organism>
<dbReference type="EMBL" id="LN609416">
    <property type="protein sequence ID" value="CEF61592.1"/>
    <property type="molecule type" value="Genomic_DNA"/>
</dbReference>
<dbReference type="WormBase" id="SRAE_0000071000">
    <property type="protein sequence ID" value="SRP01536"/>
    <property type="gene ID" value="WBGene00256462"/>
</dbReference>
<dbReference type="CTD" id="36373960"/>
<name>A0A090L0C8_STRRB</name>
<evidence type="ECO:0000313" key="2">
    <source>
        <dbReference type="Proteomes" id="UP000035682"/>
    </source>
</evidence>
<gene>
    <name evidence="1 3 4" type="ORF">SRAE_0000071000</name>
</gene>
<accession>A0A090L0C8</accession>
<evidence type="ECO:0000313" key="4">
    <source>
        <dbReference type="WormBase" id="SRAE_0000071000"/>
    </source>
</evidence>
<evidence type="ECO:0000313" key="3">
    <source>
        <dbReference type="WBParaSite" id="SRAE_0000071000.1"/>
    </source>
</evidence>
<dbReference type="RefSeq" id="XP_024500801.1">
    <property type="nucleotide sequence ID" value="XM_024646639.1"/>
</dbReference>
<keyword evidence="2" id="KW-1185">Reference proteome</keyword>
<dbReference type="WBParaSite" id="SRAE_0000071000.1">
    <property type="protein sequence ID" value="SRAE_0000071000.1"/>
    <property type="gene ID" value="WBGene00256462"/>
</dbReference>
<evidence type="ECO:0000313" key="1">
    <source>
        <dbReference type="EMBL" id="CEF61592.1"/>
    </source>
</evidence>
<reference evidence="2" key="2">
    <citation type="submission" date="2014-09" db="EMBL/GenBank/DDBJ databases">
        <authorList>
            <person name="Martin A.A."/>
        </authorList>
    </citation>
    <scope>NUCLEOTIDE SEQUENCE</scope>
    <source>
        <strain evidence="2">ED321</strain>
    </source>
</reference>
<dbReference type="Proteomes" id="UP000035682">
    <property type="component" value="Unplaced"/>
</dbReference>
<proteinExistence type="predicted"/>
<sequence length="89" mass="10557">MALTSDYVFLQDVYHLPKSFNGNSDSCCITCLIENRHFHLFKKCENVNKEDVLRYNQFEGSVKYPLNEYSDPIHDLLERILEDCIYRTC</sequence>
<reference evidence="1" key="1">
    <citation type="submission" date="2014-09" db="EMBL/GenBank/DDBJ databases">
        <authorList>
            <person name="Aslett A.Martin."/>
        </authorList>
    </citation>
    <scope>NUCLEOTIDE SEQUENCE</scope>
    <source>
        <strain evidence="1">ED321 Heterogonic</strain>
    </source>
</reference>
<dbReference type="AlphaFoldDB" id="A0A090L0C8"/>